<sequence>MHQKHSIHLPTTTFNTSNKGQTEILKR</sequence>
<reference evidence="2" key="2">
    <citation type="journal article" date="2015" name="Data Brief">
        <title>Shoot transcriptome of the giant reed, Arundo donax.</title>
        <authorList>
            <person name="Barrero R.A."/>
            <person name="Guerrero F.D."/>
            <person name="Moolhuijzen P."/>
            <person name="Goolsby J.A."/>
            <person name="Tidwell J."/>
            <person name="Bellgard S.E."/>
            <person name="Bellgard M.I."/>
        </authorList>
    </citation>
    <scope>NUCLEOTIDE SEQUENCE</scope>
    <source>
        <tissue evidence="2">Shoot tissue taken approximately 20 cm above the soil surface</tissue>
    </source>
</reference>
<evidence type="ECO:0000313" key="2">
    <source>
        <dbReference type="EMBL" id="JAD67490.1"/>
    </source>
</evidence>
<feature type="region of interest" description="Disordered" evidence="1">
    <location>
        <begin position="1"/>
        <end position="27"/>
    </location>
</feature>
<feature type="compositionally biased region" description="Polar residues" evidence="1">
    <location>
        <begin position="9"/>
        <end position="21"/>
    </location>
</feature>
<dbReference type="AlphaFoldDB" id="A0A0A9C261"/>
<dbReference type="EMBL" id="GBRH01230405">
    <property type="protein sequence ID" value="JAD67490.1"/>
    <property type="molecule type" value="Transcribed_RNA"/>
</dbReference>
<proteinExistence type="predicted"/>
<evidence type="ECO:0000256" key="1">
    <source>
        <dbReference type="SAM" id="MobiDB-lite"/>
    </source>
</evidence>
<protein>
    <submittedName>
        <fullName evidence="2">Uncharacterized protein</fullName>
    </submittedName>
</protein>
<reference evidence="2" key="1">
    <citation type="submission" date="2014-09" db="EMBL/GenBank/DDBJ databases">
        <authorList>
            <person name="Magalhaes I.L.F."/>
            <person name="Oliveira U."/>
            <person name="Santos F.R."/>
            <person name="Vidigal T.H.D.A."/>
            <person name="Brescovit A.D."/>
            <person name="Santos A.J."/>
        </authorList>
    </citation>
    <scope>NUCLEOTIDE SEQUENCE</scope>
    <source>
        <tissue evidence="2">Shoot tissue taken approximately 20 cm above the soil surface</tissue>
    </source>
</reference>
<organism evidence="2">
    <name type="scientific">Arundo donax</name>
    <name type="common">Giant reed</name>
    <name type="synonym">Donax arundinaceus</name>
    <dbReference type="NCBI Taxonomy" id="35708"/>
    <lineage>
        <taxon>Eukaryota</taxon>
        <taxon>Viridiplantae</taxon>
        <taxon>Streptophyta</taxon>
        <taxon>Embryophyta</taxon>
        <taxon>Tracheophyta</taxon>
        <taxon>Spermatophyta</taxon>
        <taxon>Magnoliopsida</taxon>
        <taxon>Liliopsida</taxon>
        <taxon>Poales</taxon>
        <taxon>Poaceae</taxon>
        <taxon>PACMAD clade</taxon>
        <taxon>Arundinoideae</taxon>
        <taxon>Arundineae</taxon>
        <taxon>Arundo</taxon>
    </lineage>
</organism>
<accession>A0A0A9C261</accession>
<name>A0A0A9C261_ARUDO</name>